<protein>
    <submittedName>
        <fullName evidence="1">Uncharacterized protein</fullName>
    </submittedName>
</protein>
<sequence>MDKPTPKEGWGQILNSRKAHYFRGGLSLCGKWMAAPHGLDDNDGHPDNCAACRRLRTKEKSHV</sequence>
<accession>A0A7K3NM80</accession>
<organism evidence="1 2">
    <name type="scientific">Desulfolutivibrio sulfodismutans</name>
    <dbReference type="NCBI Taxonomy" id="63561"/>
    <lineage>
        <taxon>Bacteria</taxon>
        <taxon>Pseudomonadati</taxon>
        <taxon>Thermodesulfobacteriota</taxon>
        <taxon>Desulfovibrionia</taxon>
        <taxon>Desulfovibrionales</taxon>
        <taxon>Desulfovibrionaceae</taxon>
        <taxon>Desulfolutivibrio</taxon>
    </lineage>
</organism>
<dbReference type="EMBL" id="JAAGRQ010000017">
    <property type="protein sequence ID" value="NDY56309.1"/>
    <property type="molecule type" value="Genomic_DNA"/>
</dbReference>
<reference evidence="1 2" key="1">
    <citation type="submission" date="2020-02" db="EMBL/GenBank/DDBJ databases">
        <title>Comparative genomics of sulfur disproportionating microorganisms.</title>
        <authorList>
            <person name="Ward L.M."/>
            <person name="Bertran E."/>
            <person name="Johnston D.T."/>
        </authorList>
    </citation>
    <scope>NUCLEOTIDE SEQUENCE [LARGE SCALE GENOMIC DNA]</scope>
    <source>
        <strain evidence="1 2">DSM 3696</strain>
    </source>
</reference>
<evidence type="ECO:0000313" key="2">
    <source>
        <dbReference type="Proteomes" id="UP000469724"/>
    </source>
</evidence>
<comment type="caution">
    <text evidence="1">The sequence shown here is derived from an EMBL/GenBank/DDBJ whole genome shotgun (WGS) entry which is preliminary data.</text>
</comment>
<keyword evidence="2" id="KW-1185">Reference proteome</keyword>
<proteinExistence type="predicted"/>
<dbReference type="RefSeq" id="WP_163301362.1">
    <property type="nucleotide sequence ID" value="NZ_JAAGRQ010000017.1"/>
</dbReference>
<dbReference type="Proteomes" id="UP000469724">
    <property type="component" value="Unassembled WGS sequence"/>
</dbReference>
<name>A0A7K3NM80_9BACT</name>
<gene>
    <name evidence="1" type="ORF">G3N56_06075</name>
</gene>
<dbReference type="AlphaFoldDB" id="A0A7K3NM80"/>
<evidence type="ECO:0000313" key="1">
    <source>
        <dbReference type="EMBL" id="NDY56309.1"/>
    </source>
</evidence>